<evidence type="ECO:0000256" key="1">
    <source>
        <dbReference type="SAM" id="MobiDB-lite"/>
    </source>
</evidence>
<accession>A0A7I8DH24</accession>
<dbReference type="Proteomes" id="UP000593802">
    <property type="component" value="Chromosome"/>
</dbReference>
<dbReference type="EMBL" id="AP023366">
    <property type="protein sequence ID" value="BCJ87101.1"/>
    <property type="molecule type" value="Genomic_DNA"/>
</dbReference>
<protein>
    <submittedName>
        <fullName evidence="2">Uncharacterized protein</fullName>
    </submittedName>
</protein>
<dbReference type="KEGG" id="eff:skT53_20860"/>
<sequence length="42" mass="4690">MSELAGLAEIEPPRLGKREQTRLVERERMGLVKEEGEPGVAK</sequence>
<organism evidence="2 3">
    <name type="scientific">Effusibacillus dendaii</name>
    <dbReference type="NCBI Taxonomy" id="2743772"/>
    <lineage>
        <taxon>Bacteria</taxon>
        <taxon>Bacillati</taxon>
        <taxon>Bacillota</taxon>
        <taxon>Bacilli</taxon>
        <taxon>Bacillales</taxon>
        <taxon>Alicyclobacillaceae</taxon>
        <taxon>Effusibacillus</taxon>
    </lineage>
</organism>
<dbReference type="AlphaFoldDB" id="A0A7I8DH24"/>
<name>A0A7I8DH24_9BACL</name>
<evidence type="ECO:0000313" key="3">
    <source>
        <dbReference type="Proteomes" id="UP000593802"/>
    </source>
</evidence>
<proteinExistence type="predicted"/>
<feature type="compositionally biased region" description="Basic and acidic residues" evidence="1">
    <location>
        <begin position="11"/>
        <end position="21"/>
    </location>
</feature>
<keyword evidence="3" id="KW-1185">Reference proteome</keyword>
<reference evidence="2 3" key="1">
    <citation type="submission" date="2020-08" db="EMBL/GenBank/DDBJ databases">
        <title>Complete Genome Sequence of Effusibacillus dendaii Strain skT53, Isolated from Farmland soil.</title>
        <authorList>
            <person name="Konishi T."/>
            <person name="Kawasaki H."/>
        </authorList>
    </citation>
    <scope>NUCLEOTIDE SEQUENCE [LARGE SCALE GENOMIC DNA]</scope>
    <source>
        <strain evidence="3">skT53</strain>
    </source>
</reference>
<evidence type="ECO:0000313" key="2">
    <source>
        <dbReference type="EMBL" id="BCJ87101.1"/>
    </source>
</evidence>
<feature type="region of interest" description="Disordered" evidence="1">
    <location>
        <begin position="1"/>
        <end position="21"/>
    </location>
</feature>
<gene>
    <name evidence="2" type="ORF">skT53_20860</name>
</gene>